<evidence type="ECO:0000313" key="11">
    <source>
        <dbReference type="EMBL" id="GAH71463.1"/>
    </source>
</evidence>
<evidence type="ECO:0000256" key="8">
    <source>
        <dbReference type="ARBA" id="ARBA00023014"/>
    </source>
</evidence>
<dbReference type="SUPFAM" id="SSF63380">
    <property type="entry name" value="Riboflavin synthase domain-like"/>
    <property type="match status" value="1"/>
</dbReference>
<feature type="domain" description="FAD-binding FR-type" evidence="10">
    <location>
        <begin position="99"/>
        <end position="201"/>
    </location>
</feature>
<dbReference type="InterPro" id="IPR039261">
    <property type="entry name" value="FNR_nucleotide-bd"/>
</dbReference>
<dbReference type="Pfam" id="PF08022">
    <property type="entry name" value="FAD_binding_8"/>
    <property type="match status" value="1"/>
</dbReference>
<proteinExistence type="predicted"/>
<dbReference type="GO" id="GO:0046872">
    <property type="term" value="F:metal ion binding"/>
    <property type="evidence" value="ECO:0007669"/>
    <property type="project" value="UniProtKB-KW"/>
</dbReference>
<feature type="transmembrane region" description="Helical" evidence="9">
    <location>
        <begin position="44"/>
        <end position="63"/>
    </location>
</feature>
<dbReference type="InterPro" id="IPR001709">
    <property type="entry name" value="Flavoprot_Pyr_Nucl_cyt_Rdtase"/>
</dbReference>
<dbReference type="InterPro" id="IPR001433">
    <property type="entry name" value="OxRdtase_FAD/NAD-bd"/>
</dbReference>
<dbReference type="Gene3D" id="3.40.50.80">
    <property type="entry name" value="Nucleotide-binding domain of ferredoxin-NADP reductase (FNR) module"/>
    <property type="match status" value="1"/>
</dbReference>
<gene>
    <name evidence="11" type="ORF">S03H2_51205</name>
</gene>
<dbReference type="AlphaFoldDB" id="X1JNW6"/>
<feature type="transmembrane region" description="Helical" evidence="9">
    <location>
        <begin position="12"/>
        <end position="32"/>
    </location>
</feature>
<keyword evidence="5" id="KW-0274">FAD</keyword>
<organism evidence="11">
    <name type="scientific">marine sediment metagenome</name>
    <dbReference type="NCBI Taxonomy" id="412755"/>
    <lineage>
        <taxon>unclassified sequences</taxon>
        <taxon>metagenomes</taxon>
        <taxon>ecological metagenomes</taxon>
    </lineage>
</organism>
<dbReference type="Pfam" id="PF00175">
    <property type="entry name" value="NAD_binding_1"/>
    <property type="match status" value="1"/>
</dbReference>
<protein>
    <recommendedName>
        <fullName evidence="10">FAD-binding FR-type domain-containing protein</fullName>
    </recommendedName>
</protein>
<keyword evidence="7" id="KW-0408">Iron</keyword>
<keyword evidence="9" id="KW-0812">Transmembrane</keyword>
<evidence type="ECO:0000259" key="10">
    <source>
        <dbReference type="PROSITE" id="PS51384"/>
    </source>
</evidence>
<dbReference type="PANTHER" id="PTHR47354:SF8">
    <property type="entry name" value="1,2-PHENYLACETYL-COA EPOXIDASE, SUBUNIT E"/>
    <property type="match status" value="1"/>
</dbReference>
<keyword evidence="9" id="KW-0472">Membrane</keyword>
<dbReference type="SUPFAM" id="SSF52343">
    <property type="entry name" value="Ferredoxin reductase-like, C-terminal NADP-linked domain"/>
    <property type="match status" value="1"/>
</dbReference>
<dbReference type="PANTHER" id="PTHR47354">
    <property type="entry name" value="NADH OXIDOREDUCTASE HCR"/>
    <property type="match status" value="1"/>
</dbReference>
<dbReference type="GO" id="GO:0016491">
    <property type="term" value="F:oxidoreductase activity"/>
    <property type="evidence" value="ECO:0007669"/>
    <property type="project" value="UniProtKB-KW"/>
</dbReference>
<dbReference type="PRINTS" id="PR00410">
    <property type="entry name" value="PHEHYDRXLASE"/>
</dbReference>
<dbReference type="InterPro" id="IPR013112">
    <property type="entry name" value="FAD-bd_8"/>
</dbReference>
<evidence type="ECO:0000256" key="5">
    <source>
        <dbReference type="ARBA" id="ARBA00022827"/>
    </source>
</evidence>
<dbReference type="InterPro" id="IPR017927">
    <property type="entry name" value="FAD-bd_FR_type"/>
</dbReference>
<evidence type="ECO:0000256" key="2">
    <source>
        <dbReference type="ARBA" id="ARBA00022630"/>
    </source>
</evidence>
<accession>X1JNW6</accession>
<comment type="cofactor">
    <cofactor evidence="1">
        <name>FAD</name>
        <dbReference type="ChEBI" id="CHEBI:57692"/>
    </cofactor>
</comment>
<keyword evidence="8" id="KW-0411">Iron-sulfur</keyword>
<evidence type="ECO:0000256" key="1">
    <source>
        <dbReference type="ARBA" id="ARBA00001974"/>
    </source>
</evidence>
<feature type="transmembrane region" description="Helical" evidence="9">
    <location>
        <begin position="75"/>
        <end position="93"/>
    </location>
</feature>
<dbReference type="InterPro" id="IPR050415">
    <property type="entry name" value="MRET"/>
</dbReference>
<dbReference type="PROSITE" id="PS51384">
    <property type="entry name" value="FAD_FR"/>
    <property type="match status" value="1"/>
</dbReference>
<evidence type="ECO:0000256" key="3">
    <source>
        <dbReference type="ARBA" id="ARBA00022714"/>
    </source>
</evidence>
<dbReference type="GO" id="GO:0050660">
    <property type="term" value="F:flavin adenine dinucleotide binding"/>
    <property type="evidence" value="ECO:0007669"/>
    <property type="project" value="TreeGrafter"/>
</dbReference>
<keyword evidence="2" id="KW-0285">Flavoprotein</keyword>
<dbReference type="PRINTS" id="PR00371">
    <property type="entry name" value="FPNCR"/>
</dbReference>
<keyword evidence="3" id="KW-0001">2Fe-2S</keyword>
<dbReference type="Gene3D" id="2.40.30.10">
    <property type="entry name" value="Translation factors"/>
    <property type="match status" value="1"/>
</dbReference>
<dbReference type="GO" id="GO:0051537">
    <property type="term" value="F:2 iron, 2 sulfur cluster binding"/>
    <property type="evidence" value="ECO:0007669"/>
    <property type="project" value="UniProtKB-KW"/>
</dbReference>
<evidence type="ECO:0000256" key="9">
    <source>
        <dbReference type="SAM" id="Phobius"/>
    </source>
</evidence>
<evidence type="ECO:0000256" key="6">
    <source>
        <dbReference type="ARBA" id="ARBA00023002"/>
    </source>
</evidence>
<sequence>MLLTSLQLPWYIMLGKLAWLVVVVLVLSSLFYGVVRLRFEAWRLLHNVLALTVIAAGWVHSRTLSPAREHVPVDVVWWVLAGVVVVVYAWHRFIRPLRLRKRACRITEVRRETHNVWTLTFEPPEGMEPSDYLPGQFHFLTLYREGGPVEEHPFTISSSPTRERCLTSSIKASGDFTATIGDTQVGDRAARLGPFGRFSYVLHPNESELVFVAGGIGITPLMSMLRHMRDTQADRNVLLLYGSRTEKDIVFREELE</sequence>
<dbReference type="EMBL" id="BARU01032471">
    <property type="protein sequence ID" value="GAH71463.1"/>
    <property type="molecule type" value="Genomic_DNA"/>
</dbReference>
<comment type="caution">
    <text evidence="11">The sequence shown here is derived from an EMBL/GenBank/DDBJ whole genome shotgun (WGS) entry which is preliminary data.</text>
</comment>
<name>X1JNW6_9ZZZZ</name>
<reference evidence="11" key="1">
    <citation type="journal article" date="2014" name="Front. Microbiol.">
        <title>High frequency of phylogenetically diverse reductive dehalogenase-homologous genes in deep subseafloor sedimentary metagenomes.</title>
        <authorList>
            <person name="Kawai M."/>
            <person name="Futagami T."/>
            <person name="Toyoda A."/>
            <person name="Takaki Y."/>
            <person name="Nishi S."/>
            <person name="Hori S."/>
            <person name="Arai W."/>
            <person name="Tsubouchi T."/>
            <person name="Morono Y."/>
            <person name="Uchiyama I."/>
            <person name="Ito T."/>
            <person name="Fujiyama A."/>
            <person name="Inagaki F."/>
            <person name="Takami H."/>
        </authorList>
    </citation>
    <scope>NUCLEOTIDE SEQUENCE</scope>
    <source>
        <strain evidence="11">Expedition CK06-06</strain>
    </source>
</reference>
<keyword evidence="4" id="KW-0479">Metal-binding</keyword>
<feature type="non-terminal residue" evidence="11">
    <location>
        <position position="256"/>
    </location>
</feature>
<keyword evidence="9" id="KW-1133">Transmembrane helix</keyword>
<evidence type="ECO:0000256" key="7">
    <source>
        <dbReference type="ARBA" id="ARBA00023004"/>
    </source>
</evidence>
<evidence type="ECO:0000256" key="4">
    <source>
        <dbReference type="ARBA" id="ARBA00022723"/>
    </source>
</evidence>
<dbReference type="InterPro" id="IPR017938">
    <property type="entry name" value="Riboflavin_synthase-like_b-brl"/>
</dbReference>
<keyword evidence="6" id="KW-0560">Oxidoreductase</keyword>